<sequence>AEAAEERGTRAEAEVSSGTSTEVAIMVVTTGKDRPEGASGTSLESREVEGKAMAARRAMAGTEATLAAPAQEPMSTTAPTWIHTTELTPTLAVAMASSVAAMAATSVAAMVSVAVMESVAAMASSVADLTRMLIVVDATRMRTPVDVQVVHHQTMVMRTVVRTTAMDEARASGTRGMMVVELHVVVVRRWMPPEGASAPRGLPDQPQVAPWAVEEAATR</sequence>
<feature type="compositionally biased region" description="Basic and acidic residues" evidence="1">
    <location>
        <begin position="1"/>
        <end position="13"/>
    </location>
</feature>
<feature type="non-terminal residue" evidence="2">
    <location>
        <position position="1"/>
    </location>
</feature>
<dbReference type="EMBL" id="CAJNNV010018429">
    <property type="protein sequence ID" value="CAE8605846.1"/>
    <property type="molecule type" value="Genomic_DNA"/>
</dbReference>
<dbReference type="Proteomes" id="UP000654075">
    <property type="component" value="Unassembled WGS sequence"/>
</dbReference>
<organism evidence="2 3">
    <name type="scientific">Polarella glacialis</name>
    <name type="common">Dinoflagellate</name>
    <dbReference type="NCBI Taxonomy" id="89957"/>
    <lineage>
        <taxon>Eukaryota</taxon>
        <taxon>Sar</taxon>
        <taxon>Alveolata</taxon>
        <taxon>Dinophyceae</taxon>
        <taxon>Suessiales</taxon>
        <taxon>Suessiaceae</taxon>
        <taxon>Polarella</taxon>
    </lineage>
</organism>
<dbReference type="AlphaFoldDB" id="A0A813EXF8"/>
<feature type="region of interest" description="Disordered" evidence="1">
    <location>
        <begin position="1"/>
        <end position="21"/>
    </location>
</feature>
<protein>
    <submittedName>
        <fullName evidence="2">Uncharacterized protein</fullName>
    </submittedName>
</protein>
<evidence type="ECO:0000313" key="3">
    <source>
        <dbReference type="Proteomes" id="UP000654075"/>
    </source>
</evidence>
<accession>A0A813EXF8</accession>
<name>A0A813EXF8_POLGL</name>
<feature type="region of interest" description="Disordered" evidence="1">
    <location>
        <begin position="195"/>
        <end position="219"/>
    </location>
</feature>
<proteinExistence type="predicted"/>
<gene>
    <name evidence="2" type="ORF">PGLA1383_LOCUS23941</name>
</gene>
<feature type="region of interest" description="Disordered" evidence="1">
    <location>
        <begin position="29"/>
        <end position="48"/>
    </location>
</feature>
<keyword evidence="3" id="KW-1185">Reference proteome</keyword>
<evidence type="ECO:0000256" key="1">
    <source>
        <dbReference type="SAM" id="MobiDB-lite"/>
    </source>
</evidence>
<evidence type="ECO:0000313" key="2">
    <source>
        <dbReference type="EMBL" id="CAE8605846.1"/>
    </source>
</evidence>
<comment type="caution">
    <text evidence="2">The sequence shown here is derived from an EMBL/GenBank/DDBJ whole genome shotgun (WGS) entry which is preliminary data.</text>
</comment>
<reference evidence="2" key="1">
    <citation type="submission" date="2021-02" db="EMBL/GenBank/DDBJ databases">
        <authorList>
            <person name="Dougan E. K."/>
            <person name="Rhodes N."/>
            <person name="Thang M."/>
            <person name="Chan C."/>
        </authorList>
    </citation>
    <scope>NUCLEOTIDE SEQUENCE</scope>
</reference>